<sequence>YVSIPEDSVIPQDPPEAEELLIDVLMPLRMRRIPPMFAPHLWKVHDATMNNNARTNNICEGWNNKFFNLVGHYHPSVWRVIEWFQLEEATVSTIIQQDGVGNPPRKRVRRRYVQLQERIRNLSLIFAKGKFVFEGKVEFEGKVVFEGKIVIEGRSCMLQGKAMLLGKVLLEGMIVIEGKVVFEEKSSFLLIWVEFYFVAKGKRK</sequence>
<gene>
    <name evidence="1" type="ORF">Hamer_G000543</name>
</gene>
<evidence type="ECO:0000313" key="1">
    <source>
        <dbReference type="EMBL" id="KAG7177264.1"/>
    </source>
</evidence>
<dbReference type="AlphaFoldDB" id="A0A8J5NDF2"/>
<reference evidence="1" key="1">
    <citation type="journal article" date="2021" name="Sci. Adv.">
        <title>The American lobster genome reveals insights on longevity, neural, and immune adaptations.</title>
        <authorList>
            <person name="Polinski J.M."/>
            <person name="Zimin A.V."/>
            <person name="Clark K.F."/>
            <person name="Kohn A.B."/>
            <person name="Sadowski N."/>
            <person name="Timp W."/>
            <person name="Ptitsyn A."/>
            <person name="Khanna P."/>
            <person name="Romanova D.Y."/>
            <person name="Williams P."/>
            <person name="Greenwood S.J."/>
            <person name="Moroz L.L."/>
            <person name="Walt D.R."/>
            <person name="Bodnar A.G."/>
        </authorList>
    </citation>
    <scope>NUCLEOTIDE SEQUENCE</scope>
    <source>
        <strain evidence="1">GMGI-L3</strain>
    </source>
</reference>
<comment type="caution">
    <text evidence="1">The sequence shown here is derived from an EMBL/GenBank/DDBJ whole genome shotgun (WGS) entry which is preliminary data.</text>
</comment>
<dbReference type="EMBL" id="JAHLQT010002534">
    <property type="protein sequence ID" value="KAG7177264.1"/>
    <property type="molecule type" value="Genomic_DNA"/>
</dbReference>
<feature type="non-terminal residue" evidence="1">
    <location>
        <position position="1"/>
    </location>
</feature>
<proteinExistence type="predicted"/>
<name>A0A8J5NDF2_HOMAM</name>
<feature type="non-terminal residue" evidence="1">
    <location>
        <position position="204"/>
    </location>
</feature>
<protein>
    <submittedName>
        <fullName evidence="1">Uncharacterized protein</fullName>
    </submittedName>
</protein>
<evidence type="ECO:0000313" key="2">
    <source>
        <dbReference type="Proteomes" id="UP000747542"/>
    </source>
</evidence>
<keyword evidence="2" id="KW-1185">Reference proteome</keyword>
<dbReference type="Proteomes" id="UP000747542">
    <property type="component" value="Unassembled WGS sequence"/>
</dbReference>
<organism evidence="1 2">
    <name type="scientific">Homarus americanus</name>
    <name type="common">American lobster</name>
    <dbReference type="NCBI Taxonomy" id="6706"/>
    <lineage>
        <taxon>Eukaryota</taxon>
        <taxon>Metazoa</taxon>
        <taxon>Ecdysozoa</taxon>
        <taxon>Arthropoda</taxon>
        <taxon>Crustacea</taxon>
        <taxon>Multicrustacea</taxon>
        <taxon>Malacostraca</taxon>
        <taxon>Eumalacostraca</taxon>
        <taxon>Eucarida</taxon>
        <taxon>Decapoda</taxon>
        <taxon>Pleocyemata</taxon>
        <taxon>Astacidea</taxon>
        <taxon>Nephropoidea</taxon>
        <taxon>Nephropidae</taxon>
        <taxon>Homarus</taxon>
    </lineage>
</organism>
<accession>A0A8J5NDF2</accession>